<organism evidence="3 4">
    <name type="scientific">Paenibacillus oleatilyticus</name>
    <dbReference type="NCBI Taxonomy" id="2594886"/>
    <lineage>
        <taxon>Bacteria</taxon>
        <taxon>Bacillati</taxon>
        <taxon>Bacillota</taxon>
        <taxon>Bacilli</taxon>
        <taxon>Bacillales</taxon>
        <taxon>Paenibacillaceae</taxon>
        <taxon>Paenibacillus</taxon>
    </lineage>
</organism>
<proteinExistence type="predicted"/>
<reference evidence="3 4" key="1">
    <citation type="submission" date="2024-09" db="EMBL/GenBank/DDBJ databases">
        <authorList>
            <person name="Makale K.P.P."/>
            <person name="Makhzoum A."/>
            <person name="Rantong G."/>
            <person name="Rahube T.O."/>
        </authorList>
    </citation>
    <scope>NUCLEOTIDE SEQUENCE [LARGE SCALE GENOMIC DNA]</scope>
    <source>
        <strain evidence="3 4">KM_D13</strain>
    </source>
</reference>
<sequence>MKSEAYWSKRFEALSEAQLNKGEKYIETLNREYAKATAEIQKDIEVFYQRFAKNNEVSYAEARQMLTAGQLKEFRWTVQEYIQKGRENAVDQRWMKELENASIKVRVSRLEALQTQMRAKVEMLAAKRQTGTQDVLGGIYKDGYYRSVFELQKGAGVGTSFAKLDSRQTENLLMTPWAPDGKNFSARIWGDRTKLVTELQTTLVQGLIRGDPAEKMISGLSDRMGVSRANAARLVMTEAAYFSGQSRLDAYREMEVEEYKFTATLDRKTSPMCQGMDGKVFPISEAKAGVNYPPLHSHCRSTTIPHYDDNVKERAAREDGKTYDVPGDMTYEQWKKEHVDAPKLPKNDIIEPEKQFKAILDETPNMTPEYKAVLEGRFSSGSEDAKRVYLKYVKGNAVNETSNSAAHYTPVDQVINMHFGDDLKNPRGAGATYFHEYGHYVDNMAAIEAVGHQTYDGVSHIAIGDVAGNDFRKAILDDVHSYIMNYAKKRDIDIRQAQKEISEILGTGDGALHSAVSDIYGGATHRMVQGKYGHPPAYWRQLPNAVEKEAFAHMFEASFDPSGKRLSLIKEFLPTAFEVFKKILEEI</sequence>
<feature type="coiled-coil region" evidence="1">
    <location>
        <begin position="19"/>
        <end position="46"/>
    </location>
</feature>
<evidence type="ECO:0000259" key="2">
    <source>
        <dbReference type="Pfam" id="PF04233"/>
    </source>
</evidence>
<protein>
    <submittedName>
        <fullName evidence="3">Minor capsid protein</fullName>
    </submittedName>
</protein>
<keyword evidence="4" id="KW-1185">Reference proteome</keyword>
<comment type="caution">
    <text evidence="3">The sequence shown here is derived from an EMBL/GenBank/DDBJ whole genome shotgun (WGS) entry which is preliminary data.</text>
</comment>
<keyword evidence="1" id="KW-0175">Coiled coil</keyword>
<gene>
    <name evidence="3" type="ORF">ACEU3E_02195</name>
</gene>
<dbReference type="NCBIfam" id="TIGR01641">
    <property type="entry name" value="phageSPP1_gp7"/>
    <property type="match status" value="1"/>
</dbReference>
<dbReference type="InterPro" id="IPR006528">
    <property type="entry name" value="Phage_head_morphogenesis_dom"/>
</dbReference>
<accession>A0ABV4UX13</accession>
<evidence type="ECO:0000256" key="1">
    <source>
        <dbReference type="SAM" id="Coils"/>
    </source>
</evidence>
<name>A0ABV4UX13_9BACL</name>
<evidence type="ECO:0000313" key="3">
    <source>
        <dbReference type="EMBL" id="MFB0840970.1"/>
    </source>
</evidence>
<dbReference type="Proteomes" id="UP001575622">
    <property type="component" value="Unassembled WGS sequence"/>
</dbReference>
<dbReference type="RefSeq" id="WP_373948305.1">
    <property type="nucleotide sequence ID" value="NZ_JBHDLN010000001.1"/>
</dbReference>
<dbReference type="EMBL" id="JBHDLN010000001">
    <property type="protein sequence ID" value="MFB0840970.1"/>
    <property type="molecule type" value="Genomic_DNA"/>
</dbReference>
<dbReference type="Pfam" id="PF04233">
    <property type="entry name" value="Phage_Mu_F"/>
    <property type="match status" value="1"/>
</dbReference>
<evidence type="ECO:0000313" key="4">
    <source>
        <dbReference type="Proteomes" id="UP001575622"/>
    </source>
</evidence>
<feature type="domain" description="Phage head morphogenesis" evidence="2">
    <location>
        <begin position="198"/>
        <end position="304"/>
    </location>
</feature>